<reference evidence="1" key="1">
    <citation type="submission" date="2018-05" db="EMBL/GenBank/DDBJ databases">
        <title>Draft genome of Mucuna pruriens seed.</title>
        <authorList>
            <person name="Nnadi N.E."/>
            <person name="Vos R."/>
            <person name="Hasami M.H."/>
            <person name="Devisetty U.K."/>
            <person name="Aguiy J.C."/>
        </authorList>
    </citation>
    <scope>NUCLEOTIDE SEQUENCE [LARGE SCALE GENOMIC DNA]</scope>
    <source>
        <strain evidence="1">JCA_2017</strain>
    </source>
</reference>
<dbReference type="Proteomes" id="UP000257109">
    <property type="component" value="Unassembled WGS sequence"/>
</dbReference>
<evidence type="ECO:0000313" key="2">
    <source>
        <dbReference type="Proteomes" id="UP000257109"/>
    </source>
</evidence>
<sequence>MNAFPKRAVVSTINDVHYMGGDEADVSQEVLPDIQNSSHLKGDLWNSATLRRNITRLCVTRLHHQINEQLLLQYFYEGLLMMDWNMIDATSRGVAARIKFLFHYATLSPILGALMDKTPTTARHLISNMTGNMVQGGVTSRVVSEVSTFDNLRLENQLTKSTFLVRQLFVGQHQQAMQRI</sequence>
<keyword evidence="2" id="KW-1185">Reference proteome</keyword>
<comment type="caution">
    <text evidence="1">The sequence shown here is derived from an EMBL/GenBank/DDBJ whole genome shotgun (WGS) entry which is preliminary data.</text>
</comment>
<name>A0A371FT13_MUCPR</name>
<organism evidence="1 2">
    <name type="scientific">Mucuna pruriens</name>
    <name type="common">Velvet bean</name>
    <name type="synonym">Dolichos pruriens</name>
    <dbReference type="NCBI Taxonomy" id="157652"/>
    <lineage>
        <taxon>Eukaryota</taxon>
        <taxon>Viridiplantae</taxon>
        <taxon>Streptophyta</taxon>
        <taxon>Embryophyta</taxon>
        <taxon>Tracheophyta</taxon>
        <taxon>Spermatophyta</taxon>
        <taxon>Magnoliopsida</taxon>
        <taxon>eudicotyledons</taxon>
        <taxon>Gunneridae</taxon>
        <taxon>Pentapetalae</taxon>
        <taxon>rosids</taxon>
        <taxon>fabids</taxon>
        <taxon>Fabales</taxon>
        <taxon>Fabaceae</taxon>
        <taxon>Papilionoideae</taxon>
        <taxon>50 kb inversion clade</taxon>
        <taxon>NPAAA clade</taxon>
        <taxon>indigoferoid/millettioid clade</taxon>
        <taxon>Phaseoleae</taxon>
        <taxon>Mucuna</taxon>
    </lineage>
</organism>
<gene>
    <name evidence="1" type="ORF">CR513_37873</name>
</gene>
<evidence type="ECO:0000313" key="1">
    <source>
        <dbReference type="EMBL" id="RDX81454.1"/>
    </source>
</evidence>
<feature type="non-terminal residue" evidence="1">
    <location>
        <position position="1"/>
    </location>
</feature>
<dbReference type="OrthoDB" id="694103at2759"/>
<dbReference type="AlphaFoldDB" id="A0A371FT13"/>
<dbReference type="EMBL" id="QJKJ01007924">
    <property type="protein sequence ID" value="RDX81454.1"/>
    <property type="molecule type" value="Genomic_DNA"/>
</dbReference>
<proteinExistence type="predicted"/>
<accession>A0A371FT13</accession>
<protein>
    <submittedName>
        <fullName evidence="1">Uncharacterized protein</fullName>
    </submittedName>
</protein>